<accession>A0ABS4SI66</accession>
<reference evidence="2 3" key="1">
    <citation type="submission" date="2021-03" db="EMBL/GenBank/DDBJ databases">
        <title>Genomic Encyclopedia of Type Strains, Phase III (KMG-III): the genomes of soil and plant-associated and newly described type strains.</title>
        <authorList>
            <person name="Whitman W."/>
        </authorList>
    </citation>
    <scope>NUCLEOTIDE SEQUENCE [LARGE SCALE GENOMIC DNA]</scope>
    <source>
        <strain evidence="2 3">IMMIB AFH-6</strain>
    </source>
</reference>
<organism evidence="2 3">
    <name type="scientific">Azospirillum rugosum</name>
    <dbReference type="NCBI Taxonomy" id="416170"/>
    <lineage>
        <taxon>Bacteria</taxon>
        <taxon>Pseudomonadati</taxon>
        <taxon>Pseudomonadota</taxon>
        <taxon>Alphaproteobacteria</taxon>
        <taxon>Rhodospirillales</taxon>
        <taxon>Azospirillaceae</taxon>
        <taxon>Azospirillum</taxon>
    </lineage>
</organism>
<protein>
    <submittedName>
        <fullName evidence="2">Nucleic-acid-binding protein</fullName>
    </submittedName>
</protein>
<evidence type="ECO:0000259" key="1">
    <source>
        <dbReference type="Pfam" id="PF01850"/>
    </source>
</evidence>
<dbReference type="InterPro" id="IPR002716">
    <property type="entry name" value="PIN_dom"/>
</dbReference>
<name>A0ABS4SI66_9PROT</name>
<evidence type="ECO:0000313" key="3">
    <source>
        <dbReference type="Proteomes" id="UP000781958"/>
    </source>
</evidence>
<proteinExistence type="predicted"/>
<sequence>MIGLDTNVLLRLVIEDDPDQSAKARTAVRAAVAAGEICFVDRVVLCEFVWVMEGVMRRSRTDIARILDLVLGNSAIQVECEDAAQAALALYRNGFDFSDALIGLCNRDQGCTTTLTFDRKAARLPEFQPLT</sequence>
<dbReference type="Gene3D" id="3.40.50.1010">
    <property type="entry name" value="5'-nuclease"/>
    <property type="match status" value="1"/>
</dbReference>
<dbReference type="RefSeq" id="WP_209766133.1">
    <property type="nucleotide sequence ID" value="NZ_JAGINP010000006.1"/>
</dbReference>
<dbReference type="Proteomes" id="UP000781958">
    <property type="component" value="Unassembled WGS sequence"/>
</dbReference>
<dbReference type="EMBL" id="JAGINP010000006">
    <property type="protein sequence ID" value="MBP2292254.1"/>
    <property type="molecule type" value="Genomic_DNA"/>
</dbReference>
<keyword evidence="3" id="KW-1185">Reference proteome</keyword>
<feature type="domain" description="PIN" evidence="1">
    <location>
        <begin position="4"/>
        <end position="125"/>
    </location>
</feature>
<dbReference type="Pfam" id="PF01850">
    <property type="entry name" value="PIN"/>
    <property type="match status" value="1"/>
</dbReference>
<dbReference type="SUPFAM" id="SSF88723">
    <property type="entry name" value="PIN domain-like"/>
    <property type="match status" value="1"/>
</dbReference>
<comment type="caution">
    <text evidence="2">The sequence shown here is derived from an EMBL/GenBank/DDBJ whole genome shotgun (WGS) entry which is preliminary data.</text>
</comment>
<dbReference type="InterPro" id="IPR029060">
    <property type="entry name" value="PIN-like_dom_sf"/>
</dbReference>
<evidence type="ECO:0000313" key="2">
    <source>
        <dbReference type="EMBL" id="MBP2292254.1"/>
    </source>
</evidence>
<gene>
    <name evidence="2" type="ORF">J2851_002024</name>
</gene>
<dbReference type="CDD" id="cd18683">
    <property type="entry name" value="PIN_VapC-like"/>
    <property type="match status" value="1"/>
</dbReference>